<dbReference type="InterPro" id="IPR002078">
    <property type="entry name" value="Sigma_54_int"/>
</dbReference>
<dbReference type="SUPFAM" id="SSF46689">
    <property type="entry name" value="Homeodomain-like"/>
    <property type="match status" value="1"/>
</dbReference>
<evidence type="ECO:0000259" key="7">
    <source>
        <dbReference type="PROSITE" id="PS50110"/>
    </source>
</evidence>
<dbReference type="PANTHER" id="PTHR32071">
    <property type="entry name" value="TRANSCRIPTIONAL REGULATORY PROTEIN"/>
    <property type="match status" value="1"/>
</dbReference>
<dbReference type="Pfam" id="PF00158">
    <property type="entry name" value="Sigma54_activat"/>
    <property type="match status" value="1"/>
</dbReference>
<proteinExistence type="predicted"/>
<keyword evidence="1" id="KW-0547">Nucleotide-binding</keyword>
<dbReference type="RefSeq" id="WP_189418037.1">
    <property type="nucleotide sequence ID" value="NZ_BMYZ01000001.1"/>
</dbReference>
<dbReference type="Gene3D" id="3.40.50.300">
    <property type="entry name" value="P-loop containing nucleotide triphosphate hydrolases"/>
    <property type="match status" value="1"/>
</dbReference>
<accession>A0ABQ3B5W5</accession>
<dbReference type="InterPro" id="IPR058031">
    <property type="entry name" value="AAA_lid_NorR"/>
</dbReference>
<feature type="domain" description="Sigma-54 factor interaction" evidence="6">
    <location>
        <begin position="147"/>
        <end position="376"/>
    </location>
</feature>
<dbReference type="InterPro" id="IPR011006">
    <property type="entry name" value="CheY-like_superfamily"/>
</dbReference>
<dbReference type="SMART" id="SM00382">
    <property type="entry name" value="AAA"/>
    <property type="match status" value="1"/>
</dbReference>
<dbReference type="Proteomes" id="UP000619761">
    <property type="component" value="Unassembled WGS sequence"/>
</dbReference>
<reference evidence="9" key="1">
    <citation type="journal article" date="2019" name="Int. J. Syst. Evol. Microbiol.">
        <title>The Global Catalogue of Microorganisms (GCM) 10K type strain sequencing project: providing services to taxonomists for standard genome sequencing and annotation.</title>
        <authorList>
            <consortium name="The Broad Institute Genomics Platform"/>
            <consortium name="The Broad Institute Genome Sequencing Center for Infectious Disease"/>
            <person name="Wu L."/>
            <person name="Ma J."/>
        </authorList>
    </citation>
    <scope>NUCLEOTIDE SEQUENCE [LARGE SCALE GENOMIC DNA]</scope>
    <source>
        <strain evidence="9">KCTC 32239</strain>
    </source>
</reference>
<dbReference type="InterPro" id="IPR003593">
    <property type="entry name" value="AAA+_ATPase"/>
</dbReference>
<keyword evidence="3" id="KW-0805">Transcription regulation</keyword>
<dbReference type="Gene3D" id="1.10.8.60">
    <property type="match status" value="1"/>
</dbReference>
<dbReference type="InterPro" id="IPR009057">
    <property type="entry name" value="Homeodomain-like_sf"/>
</dbReference>
<evidence type="ECO:0000256" key="4">
    <source>
        <dbReference type="ARBA" id="ARBA00023163"/>
    </source>
</evidence>
<dbReference type="PRINTS" id="PR01590">
    <property type="entry name" value="HTHFIS"/>
</dbReference>
<dbReference type="EMBL" id="BMYZ01000001">
    <property type="protein sequence ID" value="GGY74743.1"/>
    <property type="molecule type" value="Genomic_DNA"/>
</dbReference>
<dbReference type="PROSITE" id="PS50045">
    <property type="entry name" value="SIGMA54_INTERACT_4"/>
    <property type="match status" value="1"/>
</dbReference>
<dbReference type="Pfam" id="PF25601">
    <property type="entry name" value="AAA_lid_14"/>
    <property type="match status" value="1"/>
</dbReference>
<keyword evidence="5" id="KW-0597">Phosphoprotein</keyword>
<evidence type="ECO:0000256" key="2">
    <source>
        <dbReference type="ARBA" id="ARBA00022840"/>
    </source>
</evidence>
<dbReference type="Pfam" id="PF00072">
    <property type="entry name" value="Response_reg"/>
    <property type="match status" value="1"/>
</dbReference>
<dbReference type="PROSITE" id="PS00688">
    <property type="entry name" value="SIGMA54_INTERACT_3"/>
    <property type="match status" value="1"/>
</dbReference>
<keyword evidence="9" id="KW-1185">Reference proteome</keyword>
<dbReference type="Gene3D" id="3.40.50.2300">
    <property type="match status" value="1"/>
</dbReference>
<dbReference type="PROSITE" id="PS50110">
    <property type="entry name" value="RESPONSE_REGULATORY"/>
    <property type="match status" value="1"/>
</dbReference>
<dbReference type="InterPro" id="IPR027417">
    <property type="entry name" value="P-loop_NTPase"/>
</dbReference>
<evidence type="ECO:0000256" key="3">
    <source>
        <dbReference type="ARBA" id="ARBA00023015"/>
    </source>
</evidence>
<evidence type="ECO:0000313" key="9">
    <source>
        <dbReference type="Proteomes" id="UP000619761"/>
    </source>
</evidence>
<dbReference type="SUPFAM" id="SSF52172">
    <property type="entry name" value="CheY-like"/>
    <property type="match status" value="1"/>
</dbReference>
<sequence length="454" mass="51063">MAKSLVLVVEDNREIRLSARFVLEDFGFVVAEAETPALAMKWLAQQKADLILLDMNFGLDTTSGEEGLQFLAWLQQQSNDIPVVAMTAWSNTELVVKAMQLGAGDFIEKPWNNQRLHQVLQQQLQLQALNRKNRALSQRLENPKPELVWQSDTMNRLMQQLAAVSSTDANILLTGENGTGKSQLAHWLHLHSARASQAFISVNMGAIPESLFESEMFGHKKGAFTDAKEQRIGRFELAKGGSLFLDEIATIPVAQQAKLLRVLESGEFEMLGSSQTQRTDLRIISATNGDFPQLIADGLFRQDLYYRLNTLEFRIPALRERPEDIAALAAFFVFKHGERYRKPELKLSNSALKAMQAYHWPGNIRELSHMMERAVLLTQSGDLTAEQLALPVSSPQKLNSVVDHFPMMTLEDAELQLIRQALAECEGNKQKTADLLGITKSSLYRRLEKYDLAN</sequence>
<dbReference type="SMART" id="SM00448">
    <property type="entry name" value="REC"/>
    <property type="match status" value="1"/>
</dbReference>
<comment type="caution">
    <text evidence="8">The sequence shown here is derived from an EMBL/GenBank/DDBJ whole genome shotgun (WGS) entry which is preliminary data.</text>
</comment>
<dbReference type="SUPFAM" id="SSF52540">
    <property type="entry name" value="P-loop containing nucleoside triphosphate hydrolases"/>
    <property type="match status" value="1"/>
</dbReference>
<dbReference type="CDD" id="cd00009">
    <property type="entry name" value="AAA"/>
    <property type="match status" value="1"/>
</dbReference>
<evidence type="ECO:0000256" key="5">
    <source>
        <dbReference type="PROSITE-ProRule" id="PRU00169"/>
    </source>
</evidence>
<evidence type="ECO:0000256" key="1">
    <source>
        <dbReference type="ARBA" id="ARBA00022741"/>
    </source>
</evidence>
<keyword evidence="2" id="KW-0067">ATP-binding</keyword>
<evidence type="ECO:0000313" key="8">
    <source>
        <dbReference type="EMBL" id="GGY74743.1"/>
    </source>
</evidence>
<dbReference type="Pfam" id="PF02954">
    <property type="entry name" value="HTH_8"/>
    <property type="match status" value="1"/>
</dbReference>
<protein>
    <submittedName>
        <fullName evidence="8">Sigma-54-dependent Fis family transcriptional regulator</fullName>
    </submittedName>
</protein>
<name>A0ABQ3B5W5_9GAMM</name>
<evidence type="ECO:0000259" key="6">
    <source>
        <dbReference type="PROSITE" id="PS50045"/>
    </source>
</evidence>
<gene>
    <name evidence="8" type="ORF">GCM10011613_20260</name>
</gene>
<organism evidence="8 9">
    <name type="scientific">Cellvibrio zantedeschiae</name>
    <dbReference type="NCBI Taxonomy" id="1237077"/>
    <lineage>
        <taxon>Bacteria</taxon>
        <taxon>Pseudomonadati</taxon>
        <taxon>Pseudomonadota</taxon>
        <taxon>Gammaproteobacteria</taxon>
        <taxon>Cellvibrionales</taxon>
        <taxon>Cellvibrionaceae</taxon>
        <taxon>Cellvibrio</taxon>
    </lineage>
</organism>
<dbReference type="Gene3D" id="1.10.10.60">
    <property type="entry name" value="Homeodomain-like"/>
    <property type="match status" value="1"/>
</dbReference>
<dbReference type="InterPro" id="IPR025944">
    <property type="entry name" value="Sigma_54_int_dom_CS"/>
</dbReference>
<keyword evidence="4" id="KW-0804">Transcription</keyword>
<dbReference type="CDD" id="cd00156">
    <property type="entry name" value="REC"/>
    <property type="match status" value="1"/>
</dbReference>
<feature type="modified residue" description="4-aspartylphosphate" evidence="5">
    <location>
        <position position="54"/>
    </location>
</feature>
<feature type="domain" description="Response regulatory" evidence="7">
    <location>
        <begin position="5"/>
        <end position="124"/>
    </location>
</feature>
<dbReference type="InterPro" id="IPR001789">
    <property type="entry name" value="Sig_transdc_resp-reg_receiver"/>
</dbReference>
<dbReference type="InterPro" id="IPR002197">
    <property type="entry name" value="HTH_Fis"/>
</dbReference>